<dbReference type="Proteomes" id="UP001348817">
    <property type="component" value="Plasmid pFA13"/>
</dbReference>
<dbReference type="RefSeq" id="WP_338396336.1">
    <property type="nucleotide sequence ID" value="NZ_AP025327.1"/>
</dbReference>
<evidence type="ECO:0000313" key="1">
    <source>
        <dbReference type="EMBL" id="BDD13169.1"/>
    </source>
</evidence>
<dbReference type="KEGG" id="fax:FUAX_56010"/>
<protein>
    <submittedName>
        <fullName evidence="1">Uncharacterized protein</fullName>
    </submittedName>
</protein>
<organism evidence="1 2">
    <name type="scientific">Fulvitalea axinellae</name>
    <dbReference type="NCBI Taxonomy" id="1182444"/>
    <lineage>
        <taxon>Bacteria</taxon>
        <taxon>Pseudomonadati</taxon>
        <taxon>Bacteroidota</taxon>
        <taxon>Cytophagia</taxon>
        <taxon>Cytophagales</taxon>
        <taxon>Persicobacteraceae</taxon>
        <taxon>Fulvitalea</taxon>
    </lineage>
</organism>
<accession>A0AAU9CMM3</accession>
<reference evidence="1 2" key="1">
    <citation type="submission" date="2021-12" db="EMBL/GenBank/DDBJ databases">
        <title>Genome sequencing of bacteria with rrn-lacking chromosome and rrn-plasmid.</title>
        <authorList>
            <person name="Anda M."/>
            <person name="Iwasaki W."/>
        </authorList>
    </citation>
    <scope>NUCLEOTIDE SEQUENCE [LARGE SCALE GENOMIC DNA]</scope>
    <source>
        <strain evidence="1 2">DSM 100852</strain>
        <plasmid evidence="1 2">pFA13</plasmid>
    </source>
</reference>
<sequence>MEPIKLKKKVLIEKLPNGQFRCNLKLTQGAKSVALTAEEVCVCSILDRIRVTTGIKVVRFTLRDSGKDSSEIANWLRNLPKWG</sequence>
<proteinExistence type="predicted"/>
<dbReference type="EMBL" id="AP025327">
    <property type="protein sequence ID" value="BDD13169.1"/>
    <property type="molecule type" value="Genomic_DNA"/>
</dbReference>
<dbReference type="AlphaFoldDB" id="A0AAU9CMM3"/>
<evidence type="ECO:0000313" key="2">
    <source>
        <dbReference type="Proteomes" id="UP001348817"/>
    </source>
</evidence>
<geneLocation type="plasmid" evidence="1 2">
    <name>pFA13</name>
</geneLocation>
<gene>
    <name evidence="1" type="ORF">FUAX_56010</name>
</gene>
<name>A0AAU9CMM3_9BACT</name>
<keyword evidence="1" id="KW-0614">Plasmid</keyword>
<keyword evidence="2" id="KW-1185">Reference proteome</keyword>